<dbReference type="AlphaFoldDB" id="G8YER0"/>
<dbReference type="NCBIfam" id="TIGR01662">
    <property type="entry name" value="HAD-SF-IIIA"/>
    <property type="match status" value="1"/>
</dbReference>
<dbReference type="InterPro" id="IPR023214">
    <property type="entry name" value="HAD_sf"/>
</dbReference>
<dbReference type="Proteomes" id="UP000005222">
    <property type="component" value="Chromosome I"/>
</dbReference>
<dbReference type="HOGENOM" id="CLU_056221_3_2_1"/>
<dbReference type="InterPro" id="IPR027706">
    <property type="entry name" value="PGP_Pase"/>
</dbReference>
<dbReference type="Pfam" id="PF09419">
    <property type="entry name" value="PGP_phosphatase"/>
    <property type="match status" value="1"/>
</dbReference>
<keyword evidence="2" id="KW-1185">Reference proteome</keyword>
<dbReference type="NCBIfam" id="TIGR01668">
    <property type="entry name" value="YqeG_hyp_ppase"/>
    <property type="match status" value="1"/>
</dbReference>
<dbReference type="STRING" id="559304.G8YER0"/>
<gene>
    <name evidence="1" type="primary">Piso0_002322</name>
    <name evidence="1" type="ORF">GNLVRS01_PISO0I07686g</name>
</gene>
<dbReference type="PANTHER" id="PTHR19288:SF25">
    <property type="entry name" value="PHOSPHATIDYLGLYCEROPHOSPHATASE GEP4, MITOCHONDRIAL"/>
    <property type="match status" value="1"/>
</dbReference>
<dbReference type="SUPFAM" id="SSF56784">
    <property type="entry name" value="HAD-like"/>
    <property type="match status" value="1"/>
</dbReference>
<dbReference type="PANTHER" id="PTHR19288">
    <property type="entry name" value="4-NITROPHENYLPHOSPHATASE-RELATED"/>
    <property type="match status" value="1"/>
</dbReference>
<dbReference type="GO" id="GO:0005739">
    <property type="term" value="C:mitochondrion"/>
    <property type="evidence" value="ECO:0007669"/>
    <property type="project" value="TreeGrafter"/>
</dbReference>
<dbReference type="OrthoDB" id="198652at2759"/>
<dbReference type="OMA" id="WHEYTAK"/>
<dbReference type="InterPro" id="IPR036412">
    <property type="entry name" value="HAD-like_sf"/>
</dbReference>
<dbReference type="Gene3D" id="3.40.50.1000">
    <property type="entry name" value="HAD superfamily/HAD-like"/>
    <property type="match status" value="1"/>
</dbReference>
<sequence length="195" mass="22187">MFNLNLSATLNVGRLVYNPGLCLPHTVVHRFDQLQIPLQAPDSSVVIKAVVLDKDNCFAKDKDDKVWHEYQETWDLLKQSYAPKQLLIVSNSAGTDDDVEHKEAQRVEQNTGVKVLRHSTKKPGCIDEIMSYFRDQGITDPKQIAIVGDRLFTDIVMANMMGSWGFWICDGVEKSSKIFPRMERQLYERLTGKSA</sequence>
<proteinExistence type="predicted"/>
<evidence type="ECO:0000313" key="1">
    <source>
        <dbReference type="EMBL" id="CCE81659.1"/>
    </source>
</evidence>
<dbReference type="eggNOG" id="KOG2961">
    <property type="taxonomic scope" value="Eukaryota"/>
</dbReference>
<evidence type="ECO:0000313" key="2">
    <source>
        <dbReference type="Proteomes" id="UP000005222"/>
    </source>
</evidence>
<dbReference type="FunFam" id="3.40.50.1000:FF:000165">
    <property type="entry name" value="HAD superfamily phosphatase"/>
    <property type="match status" value="1"/>
</dbReference>
<accession>G8YER0</accession>
<organism evidence="1 2">
    <name type="scientific">Pichia sorbitophila (strain ATCC MYA-4447 / BCRC 22081 / CBS 7064 / NBRC 10061 / NRRL Y-12695)</name>
    <name type="common">Hybrid yeast</name>
    <dbReference type="NCBI Taxonomy" id="559304"/>
    <lineage>
        <taxon>Eukaryota</taxon>
        <taxon>Fungi</taxon>
        <taxon>Dikarya</taxon>
        <taxon>Ascomycota</taxon>
        <taxon>Saccharomycotina</taxon>
        <taxon>Pichiomycetes</taxon>
        <taxon>Debaryomycetaceae</taxon>
        <taxon>Millerozyma</taxon>
    </lineage>
</organism>
<dbReference type="GO" id="GO:0032049">
    <property type="term" value="P:cardiolipin biosynthetic process"/>
    <property type="evidence" value="ECO:0007669"/>
    <property type="project" value="TreeGrafter"/>
</dbReference>
<dbReference type="EMBL" id="FO082051">
    <property type="protein sequence ID" value="CCE81659.1"/>
    <property type="molecule type" value="Genomic_DNA"/>
</dbReference>
<protein>
    <submittedName>
        <fullName evidence="1">Piso0_002322 protein</fullName>
    </submittedName>
</protein>
<dbReference type="InterPro" id="IPR006549">
    <property type="entry name" value="HAD-SF_hydro_IIIA"/>
</dbReference>
<reference evidence="1 2" key="1">
    <citation type="journal article" date="2012" name="G3 (Bethesda)">
        <title>Pichia sorbitophila, an interspecies yeast hybrid reveals early steps of genome resolution following polyploidization.</title>
        <authorList>
            <person name="Leh Louis V."/>
            <person name="Despons L."/>
            <person name="Friedrich A."/>
            <person name="Martin T."/>
            <person name="Durrens P."/>
            <person name="Casaregola S."/>
            <person name="Neuveglise C."/>
            <person name="Fairhead C."/>
            <person name="Marck C."/>
            <person name="Cruz J.A."/>
            <person name="Straub M.L."/>
            <person name="Kugler V."/>
            <person name="Sacerdot C."/>
            <person name="Uzunov Z."/>
            <person name="Thierry A."/>
            <person name="Weiss S."/>
            <person name="Bleykasten C."/>
            <person name="De Montigny J."/>
            <person name="Jacques N."/>
            <person name="Jung P."/>
            <person name="Lemaire M."/>
            <person name="Mallet S."/>
            <person name="Morel G."/>
            <person name="Richard G.F."/>
            <person name="Sarkar A."/>
            <person name="Savel G."/>
            <person name="Schacherer J."/>
            <person name="Seret M.L."/>
            <person name="Talla E."/>
            <person name="Samson G."/>
            <person name="Jubin C."/>
            <person name="Poulain J."/>
            <person name="Vacherie B."/>
            <person name="Barbe V."/>
            <person name="Pelletier E."/>
            <person name="Sherman D.J."/>
            <person name="Westhof E."/>
            <person name="Weissenbach J."/>
            <person name="Baret P.V."/>
            <person name="Wincker P."/>
            <person name="Gaillardin C."/>
            <person name="Dujon B."/>
            <person name="Souciet J.L."/>
        </authorList>
    </citation>
    <scope>NUCLEOTIDE SEQUENCE [LARGE SCALE GENOMIC DNA]</scope>
    <source>
        <strain evidence="2">ATCC MYA-4447 / BCRC 22081 / CBS 7064 / NBRC 10061 / NRRL Y-12695</strain>
    </source>
</reference>
<dbReference type="InterPro" id="IPR010021">
    <property type="entry name" value="PGPP1/Gep4"/>
</dbReference>
<dbReference type="GO" id="GO:0008962">
    <property type="term" value="F:phosphatidylglycerophosphatase activity"/>
    <property type="evidence" value="ECO:0007669"/>
    <property type="project" value="InterPro"/>
</dbReference>
<dbReference type="FunCoup" id="G8YER0">
    <property type="interactions" value="77"/>
</dbReference>
<dbReference type="InParanoid" id="G8YER0"/>
<name>G8YER0_PICSO</name>